<evidence type="ECO:0000313" key="7">
    <source>
        <dbReference type="Proteomes" id="UP000663829"/>
    </source>
</evidence>
<accession>A0A815BHS1</accession>
<dbReference type="PANTHER" id="PTHR45641">
    <property type="entry name" value="TETRATRICOPEPTIDE REPEAT PROTEIN (AFU_ORTHOLOGUE AFUA_6G03870)"/>
    <property type="match status" value="1"/>
</dbReference>
<dbReference type="AlphaFoldDB" id="A0A815BHS1"/>
<protein>
    <recommendedName>
        <fullName evidence="8">Tetratricopeptide repeat protein</fullName>
    </recommendedName>
</protein>
<dbReference type="EMBL" id="CAJOBA010009842">
    <property type="protein sequence ID" value="CAF3860683.1"/>
    <property type="molecule type" value="Genomic_DNA"/>
</dbReference>
<comment type="caution">
    <text evidence="4">The sequence shown here is derived from an EMBL/GenBank/DDBJ whole genome shotgun (WGS) entry which is preliminary data.</text>
</comment>
<proteinExistence type="predicted"/>
<organism evidence="4 7">
    <name type="scientific">Didymodactylos carnosus</name>
    <dbReference type="NCBI Taxonomy" id="1234261"/>
    <lineage>
        <taxon>Eukaryota</taxon>
        <taxon>Metazoa</taxon>
        <taxon>Spiralia</taxon>
        <taxon>Gnathifera</taxon>
        <taxon>Rotifera</taxon>
        <taxon>Eurotatoria</taxon>
        <taxon>Bdelloidea</taxon>
        <taxon>Philodinida</taxon>
        <taxon>Philodinidae</taxon>
        <taxon>Didymodactylos</taxon>
    </lineage>
</organism>
<dbReference type="Proteomes" id="UP000681722">
    <property type="component" value="Unassembled WGS sequence"/>
</dbReference>
<keyword evidence="2" id="KW-0802">TPR repeat</keyword>
<dbReference type="EMBL" id="CAJNOQ010011281">
    <property type="protein sequence ID" value="CAF1272789.1"/>
    <property type="molecule type" value="Genomic_DNA"/>
</dbReference>
<evidence type="ECO:0000256" key="1">
    <source>
        <dbReference type="ARBA" id="ARBA00022737"/>
    </source>
</evidence>
<dbReference type="EMBL" id="CAJNOK010009823">
    <property type="protein sequence ID" value="CAF1099303.1"/>
    <property type="molecule type" value="Genomic_DNA"/>
</dbReference>
<dbReference type="OrthoDB" id="9983094at2759"/>
<evidence type="ECO:0000256" key="2">
    <source>
        <dbReference type="ARBA" id="ARBA00022803"/>
    </source>
</evidence>
<evidence type="ECO:0000313" key="4">
    <source>
        <dbReference type="EMBL" id="CAF1272789.1"/>
    </source>
</evidence>
<dbReference type="InterPro" id="IPR011990">
    <property type="entry name" value="TPR-like_helical_dom_sf"/>
</dbReference>
<evidence type="ECO:0000313" key="6">
    <source>
        <dbReference type="EMBL" id="CAF4062223.1"/>
    </source>
</evidence>
<evidence type="ECO:0008006" key="8">
    <source>
        <dbReference type="Google" id="ProtNLM"/>
    </source>
</evidence>
<dbReference type="Pfam" id="PF13181">
    <property type="entry name" value="TPR_8"/>
    <property type="match status" value="1"/>
</dbReference>
<dbReference type="PANTHER" id="PTHR45641:SF1">
    <property type="entry name" value="AAA+ ATPASE DOMAIN-CONTAINING PROTEIN"/>
    <property type="match status" value="1"/>
</dbReference>
<dbReference type="SUPFAM" id="SSF48452">
    <property type="entry name" value="TPR-like"/>
    <property type="match status" value="1"/>
</dbReference>
<evidence type="ECO:0000313" key="5">
    <source>
        <dbReference type="EMBL" id="CAF3860683.1"/>
    </source>
</evidence>
<keyword evidence="1" id="KW-0677">Repeat</keyword>
<gene>
    <name evidence="4" type="ORF">GPM918_LOCUS27166</name>
    <name evidence="3" type="ORF">OVA965_LOCUS19209</name>
    <name evidence="6" type="ORF">SRO942_LOCUS27449</name>
    <name evidence="5" type="ORF">TMI583_LOCUS19222</name>
</gene>
<dbReference type="EMBL" id="CAJOBC010024201">
    <property type="protein sequence ID" value="CAF4062223.1"/>
    <property type="molecule type" value="Genomic_DNA"/>
</dbReference>
<dbReference type="Proteomes" id="UP000682733">
    <property type="component" value="Unassembled WGS sequence"/>
</dbReference>
<reference evidence="4" key="1">
    <citation type="submission" date="2021-02" db="EMBL/GenBank/DDBJ databases">
        <authorList>
            <person name="Nowell W R."/>
        </authorList>
    </citation>
    <scope>NUCLEOTIDE SEQUENCE</scope>
</reference>
<dbReference type="InterPro" id="IPR019734">
    <property type="entry name" value="TPR_rpt"/>
</dbReference>
<sequence>MSKDNYERVLLEIDADPRIPGAKPFVHIGSLSYSTDKNEILFLFGSVFLINNITCGEDGFYTIEMTLYSDYDHQLKPTFDQMRNKYYHGEISLLTFAQVLYDLNRFDEAEEYINRYLHDLPQDHEDTARCYDLLGSMAVAEGDYDKSLIWYNQSLEFKMRTLPKGDPSIAETHKSIGDVYRKKGNR</sequence>
<dbReference type="Gene3D" id="1.25.40.10">
    <property type="entry name" value="Tetratricopeptide repeat domain"/>
    <property type="match status" value="1"/>
</dbReference>
<dbReference type="Proteomes" id="UP000677228">
    <property type="component" value="Unassembled WGS sequence"/>
</dbReference>
<name>A0A815BHS1_9BILA</name>
<dbReference type="Proteomes" id="UP000663829">
    <property type="component" value="Unassembled WGS sequence"/>
</dbReference>
<evidence type="ECO:0000313" key="3">
    <source>
        <dbReference type="EMBL" id="CAF1099303.1"/>
    </source>
</evidence>
<keyword evidence="7" id="KW-1185">Reference proteome</keyword>